<keyword evidence="3" id="KW-0804">Transcription</keyword>
<keyword evidence="1" id="KW-0805">Transcription regulation</keyword>
<dbReference type="OrthoDB" id="1877256at2"/>
<gene>
    <name evidence="6" type="ORF">E6C55_28995</name>
</gene>
<dbReference type="EMBL" id="SSOB01000054">
    <property type="protein sequence ID" value="THF73526.1"/>
    <property type="molecule type" value="Genomic_DNA"/>
</dbReference>
<dbReference type="AlphaFoldDB" id="A0A4S4BGI0"/>
<dbReference type="GO" id="GO:0003700">
    <property type="term" value="F:DNA-binding transcription factor activity"/>
    <property type="evidence" value="ECO:0007669"/>
    <property type="project" value="InterPro"/>
</dbReference>
<dbReference type="PROSITE" id="PS01124">
    <property type="entry name" value="HTH_ARAC_FAMILY_2"/>
    <property type="match status" value="1"/>
</dbReference>
<sequence>MLKPASLNKTWFRRLLFSYVTIFLFIVPLLMFVLLMAFSDLSRRTAVESNKIFTKQVLQSLDNQMQLIDNTITNEAASDELILNFFNPAMREDRYYSGYLSSLKVNSLMSTMPLIESIYLYRMSDDTVQTPYSVSKLAAFNDKQPIVDALQQPGLNDLWTDVREGYTEQGAKVPFVSLVRYVPLNSGSDGLIVVNVLLNDIARFVQTLTTDNSNHIAIDDQVGSPIYRDGHAYDSNASLKTELRSDYSGWVISSDMANSNIFRLVSAISTYWVIACCLFFVVGVVWIVLLSRRNYKPVKTIIDRIQLFSQQKSAELFRENHQNEFMFIDSALLNLMEQSNVYRKQHEEDLVFRRKHFFFEWLEWNTPMQHEEWQHEMDSLGLPYDFTALCVSVLEINKYSAFTAHYSHHDQNLLKFVLSSVAKEVASSRNVALWCEWTSTEQVALLYQIQEASLAAGSTPEEIIVEIANEMLQWVQNHLDFHISLGIGTGVDRIELVHDSYAEALEALQYKPSLGAESVIGYWQITPVSKRQSLDLLEYIRVIASSFRTDEVAWQDSFARLFEGIRAGLYARKELDNLMSYLIFFMHKEFMELPTDVQQLWSGGLQAKLQETVNDWDSLDELQMTLSLDLAEVARSVLHLRELSSNYALVRNIKAYMEEHYGNPDLSLLHLSEVFHVNMKSISRIFKEEIGVNFIDCLTRIRIEQAKELLAHSEHSIQEITAKIGYLHPNTFIRSFKKLAGKTPGDYRKEIQASPSNVFY</sequence>
<keyword evidence="2" id="KW-0238">DNA-binding</keyword>
<proteinExistence type="predicted"/>
<evidence type="ECO:0000313" key="7">
    <source>
        <dbReference type="Proteomes" id="UP000310636"/>
    </source>
</evidence>
<evidence type="ECO:0000256" key="1">
    <source>
        <dbReference type="ARBA" id="ARBA00023015"/>
    </source>
</evidence>
<keyword evidence="7" id="KW-1185">Reference proteome</keyword>
<dbReference type="InterPro" id="IPR018060">
    <property type="entry name" value="HTH_AraC"/>
</dbReference>
<dbReference type="Pfam" id="PF12833">
    <property type="entry name" value="HTH_18"/>
    <property type="match status" value="1"/>
</dbReference>
<reference evidence="6 7" key="1">
    <citation type="submission" date="2019-04" db="EMBL/GenBank/DDBJ databases">
        <title>Cohnella sp. nov. isolated from preserved vegetables.</title>
        <authorList>
            <person name="Lin S.-Y."/>
            <person name="Hung M.-H."/>
            <person name="Young C.-C."/>
        </authorList>
    </citation>
    <scope>NUCLEOTIDE SEQUENCE [LARGE SCALE GENOMIC DNA]</scope>
    <source>
        <strain evidence="6 7">CC-MHH1044</strain>
    </source>
</reference>
<dbReference type="Pfam" id="PF17853">
    <property type="entry name" value="GGDEF_2"/>
    <property type="match status" value="1"/>
</dbReference>
<organism evidence="6 7">
    <name type="scientific">Cohnella fermenti</name>
    <dbReference type="NCBI Taxonomy" id="2565925"/>
    <lineage>
        <taxon>Bacteria</taxon>
        <taxon>Bacillati</taxon>
        <taxon>Bacillota</taxon>
        <taxon>Bacilli</taxon>
        <taxon>Bacillales</taxon>
        <taxon>Paenibacillaceae</taxon>
        <taxon>Cohnella</taxon>
    </lineage>
</organism>
<dbReference type="InterPro" id="IPR009057">
    <property type="entry name" value="Homeodomain-like_sf"/>
</dbReference>
<feature type="transmembrane region" description="Helical" evidence="4">
    <location>
        <begin position="16"/>
        <end position="38"/>
    </location>
</feature>
<keyword evidence="4" id="KW-0472">Membrane</keyword>
<dbReference type="SUPFAM" id="SSF46689">
    <property type="entry name" value="Homeodomain-like"/>
    <property type="match status" value="1"/>
</dbReference>
<dbReference type="Proteomes" id="UP000310636">
    <property type="component" value="Unassembled WGS sequence"/>
</dbReference>
<keyword evidence="4" id="KW-1133">Transmembrane helix</keyword>
<dbReference type="InterPro" id="IPR018062">
    <property type="entry name" value="HTH_AraC-typ_CS"/>
</dbReference>
<feature type="domain" description="HTH araC/xylS-type" evidence="5">
    <location>
        <begin position="651"/>
        <end position="750"/>
    </location>
</feature>
<dbReference type="InterPro" id="IPR041522">
    <property type="entry name" value="CdaR_GGDEF"/>
</dbReference>
<dbReference type="GO" id="GO:0043565">
    <property type="term" value="F:sequence-specific DNA binding"/>
    <property type="evidence" value="ECO:0007669"/>
    <property type="project" value="InterPro"/>
</dbReference>
<name>A0A4S4BGI0_9BACL</name>
<dbReference type="SMART" id="SM00342">
    <property type="entry name" value="HTH_ARAC"/>
    <property type="match status" value="1"/>
</dbReference>
<dbReference type="PROSITE" id="PS00041">
    <property type="entry name" value="HTH_ARAC_FAMILY_1"/>
    <property type="match status" value="1"/>
</dbReference>
<evidence type="ECO:0000313" key="6">
    <source>
        <dbReference type="EMBL" id="THF73526.1"/>
    </source>
</evidence>
<dbReference type="Gene3D" id="1.10.10.60">
    <property type="entry name" value="Homeodomain-like"/>
    <property type="match status" value="2"/>
</dbReference>
<dbReference type="PANTHER" id="PTHR43280:SF28">
    <property type="entry name" value="HTH-TYPE TRANSCRIPTIONAL ACTIVATOR RHAS"/>
    <property type="match status" value="1"/>
</dbReference>
<evidence type="ECO:0000256" key="4">
    <source>
        <dbReference type="SAM" id="Phobius"/>
    </source>
</evidence>
<evidence type="ECO:0000256" key="2">
    <source>
        <dbReference type="ARBA" id="ARBA00023125"/>
    </source>
</evidence>
<protein>
    <submittedName>
        <fullName evidence="6">Helix-turn-helix domain-containing protein</fullName>
    </submittedName>
</protein>
<dbReference type="PANTHER" id="PTHR43280">
    <property type="entry name" value="ARAC-FAMILY TRANSCRIPTIONAL REGULATOR"/>
    <property type="match status" value="1"/>
</dbReference>
<feature type="transmembrane region" description="Helical" evidence="4">
    <location>
        <begin position="264"/>
        <end position="289"/>
    </location>
</feature>
<keyword evidence="4" id="KW-0812">Transmembrane</keyword>
<evidence type="ECO:0000259" key="5">
    <source>
        <dbReference type="PROSITE" id="PS01124"/>
    </source>
</evidence>
<accession>A0A4S4BGI0</accession>
<evidence type="ECO:0000256" key="3">
    <source>
        <dbReference type="ARBA" id="ARBA00023163"/>
    </source>
</evidence>
<dbReference type="RefSeq" id="WP_136373328.1">
    <property type="nucleotide sequence ID" value="NZ_SSOB01000054.1"/>
</dbReference>
<comment type="caution">
    <text evidence="6">The sequence shown here is derived from an EMBL/GenBank/DDBJ whole genome shotgun (WGS) entry which is preliminary data.</text>
</comment>